<proteinExistence type="predicted"/>
<sequence>MFTRPRQQIARRNSDGGVKRGKTPVRPPARVSFTRPRQQTASTRGLCKAYNARVMAE</sequence>
<dbReference type="EMBL" id="KN823041">
    <property type="protein sequence ID" value="KIO25466.1"/>
    <property type="molecule type" value="Genomic_DNA"/>
</dbReference>
<reference evidence="3" key="2">
    <citation type="submission" date="2015-01" db="EMBL/GenBank/DDBJ databases">
        <title>Evolutionary Origins and Diversification of the Mycorrhizal Mutualists.</title>
        <authorList>
            <consortium name="DOE Joint Genome Institute"/>
            <consortium name="Mycorrhizal Genomics Consortium"/>
            <person name="Kohler A."/>
            <person name="Kuo A."/>
            <person name="Nagy L.G."/>
            <person name="Floudas D."/>
            <person name="Copeland A."/>
            <person name="Barry K.W."/>
            <person name="Cichocki N."/>
            <person name="Veneault-Fourrey C."/>
            <person name="LaButti K."/>
            <person name="Lindquist E.A."/>
            <person name="Lipzen A."/>
            <person name="Lundell T."/>
            <person name="Morin E."/>
            <person name="Murat C."/>
            <person name="Riley R."/>
            <person name="Ohm R."/>
            <person name="Sun H."/>
            <person name="Tunlid A."/>
            <person name="Henrissat B."/>
            <person name="Grigoriev I.V."/>
            <person name="Hibbett D.S."/>
            <person name="Martin F."/>
        </authorList>
    </citation>
    <scope>NUCLEOTIDE SEQUENCE [LARGE SCALE GENOMIC DNA]</scope>
    <source>
        <strain evidence="3">MUT 4182</strain>
    </source>
</reference>
<dbReference type="HOGENOM" id="CLU_2998160_0_0_1"/>
<dbReference type="Proteomes" id="UP000054248">
    <property type="component" value="Unassembled WGS sequence"/>
</dbReference>
<protein>
    <submittedName>
        <fullName evidence="2">Uncharacterized protein</fullName>
    </submittedName>
</protein>
<feature type="region of interest" description="Disordered" evidence="1">
    <location>
        <begin position="1"/>
        <end position="43"/>
    </location>
</feature>
<gene>
    <name evidence="2" type="ORF">M407DRAFT_244063</name>
</gene>
<name>A0A0C3QGJ2_9AGAM</name>
<evidence type="ECO:0000256" key="1">
    <source>
        <dbReference type="SAM" id="MobiDB-lite"/>
    </source>
</evidence>
<evidence type="ECO:0000313" key="3">
    <source>
        <dbReference type="Proteomes" id="UP000054248"/>
    </source>
</evidence>
<keyword evidence="3" id="KW-1185">Reference proteome</keyword>
<dbReference type="AlphaFoldDB" id="A0A0C3QGJ2"/>
<evidence type="ECO:0000313" key="2">
    <source>
        <dbReference type="EMBL" id="KIO25466.1"/>
    </source>
</evidence>
<organism evidence="2 3">
    <name type="scientific">Tulasnella calospora MUT 4182</name>
    <dbReference type="NCBI Taxonomy" id="1051891"/>
    <lineage>
        <taxon>Eukaryota</taxon>
        <taxon>Fungi</taxon>
        <taxon>Dikarya</taxon>
        <taxon>Basidiomycota</taxon>
        <taxon>Agaricomycotina</taxon>
        <taxon>Agaricomycetes</taxon>
        <taxon>Cantharellales</taxon>
        <taxon>Tulasnellaceae</taxon>
        <taxon>Tulasnella</taxon>
    </lineage>
</organism>
<accession>A0A0C3QGJ2</accession>
<reference evidence="2 3" key="1">
    <citation type="submission" date="2014-04" db="EMBL/GenBank/DDBJ databases">
        <authorList>
            <consortium name="DOE Joint Genome Institute"/>
            <person name="Kuo A."/>
            <person name="Girlanda M."/>
            <person name="Perotto S."/>
            <person name="Kohler A."/>
            <person name="Nagy L.G."/>
            <person name="Floudas D."/>
            <person name="Copeland A."/>
            <person name="Barry K.W."/>
            <person name="Cichocki N."/>
            <person name="Veneault-Fourrey C."/>
            <person name="LaButti K."/>
            <person name="Lindquist E.A."/>
            <person name="Lipzen A."/>
            <person name="Lundell T."/>
            <person name="Morin E."/>
            <person name="Murat C."/>
            <person name="Sun H."/>
            <person name="Tunlid A."/>
            <person name="Henrissat B."/>
            <person name="Grigoriev I.V."/>
            <person name="Hibbett D.S."/>
            <person name="Martin F."/>
            <person name="Nordberg H.P."/>
            <person name="Cantor M.N."/>
            <person name="Hua S.X."/>
        </authorList>
    </citation>
    <scope>NUCLEOTIDE SEQUENCE [LARGE SCALE GENOMIC DNA]</scope>
    <source>
        <strain evidence="2 3">MUT 4182</strain>
    </source>
</reference>